<keyword evidence="11 16" id="KW-1133">Transmembrane helix</keyword>
<comment type="pathway">
    <text evidence="3">Protein modification; protein ubiquitination.</text>
</comment>
<dbReference type="OrthoDB" id="9984778at2759"/>
<dbReference type="PANTHER" id="PTHR14155">
    <property type="entry name" value="RING FINGER DOMAIN-CONTAINING"/>
    <property type="match status" value="1"/>
</dbReference>
<dbReference type="GO" id="GO:0008270">
    <property type="term" value="F:zinc ion binding"/>
    <property type="evidence" value="ECO:0007669"/>
    <property type="project" value="UniProtKB-KW"/>
</dbReference>
<dbReference type="PANTHER" id="PTHR14155:SF627">
    <property type="entry name" value="OS06G0192800 PROTEIN"/>
    <property type="match status" value="1"/>
</dbReference>
<dbReference type="GO" id="GO:0061630">
    <property type="term" value="F:ubiquitin protein ligase activity"/>
    <property type="evidence" value="ECO:0007669"/>
    <property type="project" value="UniProtKB-EC"/>
</dbReference>
<dbReference type="InterPro" id="IPR001841">
    <property type="entry name" value="Znf_RING"/>
</dbReference>
<keyword evidence="19" id="KW-1185">Reference proteome</keyword>
<keyword evidence="10" id="KW-0862">Zinc</keyword>
<evidence type="ECO:0000256" key="10">
    <source>
        <dbReference type="ARBA" id="ARBA00022833"/>
    </source>
</evidence>
<evidence type="ECO:0000256" key="16">
    <source>
        <dbReference type="SAM" id="Phobius"/>
    </source>
</evidence>
<evidence type="ECO:0000259" key="17">
    <source>
        <dbReference type="PROSITE" id="PS50089"/>
    </source>
</evidence>
<dbReference type="AlphaFoldDB" id="A0A9D5D930"/>
<dbReference type="InterPro" id="IPR053238">
    <property type="entry name" value="RING-H2_zinc_finger"/>
</dbReference>
<dbReference type="Gene3D" id="3.30.40.10">
    <property type="entry name" value="Zinc/RING finger domain, C3HC4 (zinc finger)"/>
    <property type="match status" value="1"/>
</dbReference>
<keyword evidence="8 14" id="KW-0863">Zinc-finger</keyword>
<evidence type="ECO:0000256" key="3">
    <source>
        <dbReference type="ARBA" id="ARBA00004906"/>
    </source>
</evidence>
<evidence type="ECO:0000256" key="12">
    <source>
        <dbReference type="ARBA" id="ARBA00023136"/>
    </source>
</evidence>
<evidence type="ECO:0000256" key="6">
    <source>
        <dbReference type="ARBA" id="ARBA00022692"/>
    </source>
</evidence>
<dbReference type="GO" id="GO:0016020">
    <property type="term" value="C:membrane"/>
    <property type="evidence" value="ECO:0007669"/>
    <property type="project" value="UniProtKB-SubCell"/>
</dbReference>
<keyword evidence="6 16" id="KW-0812">Transmembrane</keyword>
<evidence type="ECO:0000256" key="11">
    <source>
        <dbReference type="ARBA" id="ARBA00022989"/>
    </source>
</evidence>
<reference evidence="18" key="1">
    <citation type="submission" date="2021-03" db="EMBL/GenBank/DDBJ databases">
        <authorList>
            <person name="Li Z."/>
            <person name="Yang C."/>
        </authorList>
    </citation>
    <scope>NUCLEOTIDE SEQUENCE</scope>
    <source>
        <strain evidence="18">Dzin_1.0</strain>
        <tissue evidence="18">Leaf</tissue>
    </source>
</reference>
<evidence type="ECO:0000256" key="1">
    <source>
        <dbReference type="ARBA" id="ARBA00000900"/>
    </source>
</evidence>
<comment type="catalytic activity">
    <reaction evidence="1">
        <text>S-ubiquitinyl-[E2 ubiquitin-conjugating enzyme]-L-cysteine + [acceptor protein]-L-lysine = [E2 ubiquitin-conjugating enzyme]-L-cysteine + N(6)-ubiquitinyl-[acceptor protein]-L-lysine.</text>
        <dbReference type="EC" id="2.3.2.27"/>
    </reaction>
</comment>
<gene>
    <name evidence="18" type="ORF">J5N97_005033</name>
</gene>
<proteinExistence type="inferred from homology"/>
<feature type="transmembrane region" description="Helical" evidence="16">
    <location>
        <begin position="39"/>
        <end position="58"/>
    </location>
</feature>
<evidence type="ECO:0000256" key="15">
    <source>
        <dbReference type="SAM" id="MobiDB-lite"/>
    </source>
</evidence>
<dbReference type="Pfam" id="PF13639">
    <property type="entry name" value="zf-RING_2"/>
    <property type="match status" value="1"/>
</dbReference>
<evidence type="ECO:0000256" key="9">
    <source>
        <dbReference type="ARBA" id="ARBA00022786"/>
    </source>
</evidence>
<feature type="domain" description="RING-type" evidence="17">
    <location>
        <begin position="106"/>
        <end position="148"/>
    </location>
</feature>
<evidence type="ECO:0000256" key="7">
    <source>
        <dbReference type="ARBA" id="ARBA00022723"/>
    </source>
</evidence>
<evidence type="ECO:0000313" key="19">
    <source>
        <dbReference type="Proteomes" id="UP001085076"/>
    </source>
</evidence>
<dbReference type="SUPFAM" id="SSF57850">
    <property type="entry name" value="RING/U-box"/>
    <property type="match status" value="1"/>
</dbReference>
<protein>
    <recommendedName>
        <fullName evidence="4">RING-type E3 ubiquitin transferase</fullName>
        <ecNumber evidence="4">2.3.2.27</ecNumber>
    </recommendedName>
</protein>
<dbReference type="InterPro" id="IPR013083">
    <property type="entry name" value="Znf_RING/FYVE/PHD"/>
</dbReference>
<keyword evidence="12 16" id="KW-0472">Membrane</keyword>
<evidence type="ECO:0000313" key="18">
    <source>
        <dbReference type="EMBL" id="KAJ0986677.1"/>
    </source>
</evidence>
<sequence length="194" mass="21419">MSGDSGSAFGHRSIIPSPPPSSPVGVDCNRYRSVEWSRLRVPMTITLIGFILLVIWHCDRHSVRHSQRHIMVTKNGLSKAILVSFPILLFDVVKKALPEGKCGHDCSVCLSEFESDDEVRLLTVCGHAFHPECIDTWLGRKKTGPVCRADITEYPGEEILEALEAALSGRGKGGVEKGDVNLVVRIDQEDKERS</sequence>
<evidence type="ECO:0000256" key="8">
    <source>
        <dbReference type="ARBA" id="ARBA00022771"/>
    </source>
</evidence>
<dbReference type="EC" id="2.3.2.27" evidence="4"/>
<evidence type="ECO:0000256" key="14">
    <source>
        <dbReference type="PROSITE-ProRule" id="PRU00175"/>
    </source>
</evidence>
<evidence type="ECO:0000256" key="4">
    <source>
        <dbReference type="ARBA" id="ARBA00012483"/>
    </source>
</evidence>
<dbReference type="EMBL" id="JAGGNH010000001">
    <property type="protein sequence ID" value="KAJ0986677.1"/>
    <property type="molecule type" value="Genomic_DNA"/>
</dbReference>
<evidence type="ECO:0000256" key="2">
    <source>
        <dbReference type="ARBA" id="ARBA00004167"/>
    </source>
</evidence>
<feature type="region of interest" description="Disordered" evidence="15">
    <location>
        <begin position="1"/>
        <end position="24"/>
    </location>
</feature>
<comment type="caution">
    <text evidence="18">The sequence shown here is derived from an EMBL/GenBank/DDBJ whole genome shotgun (WGS) entry which is preliminary data.</text>
</comment>
<organism evidence="18 19">
    <name type="scientific">Dioscorea zingiberensis</name>
    <dbReference type="NCBI Taxonomy" id="325984"/>
    <lineage>
        <taxon>Eukaryota</taxon>
        <taxon>Viridiplantae</taxon>
        <taxon>Streptophyta</taxon>
        <taxon>Embryophyta</taxon>
        <taxon>Tracheophyta</taxon>
        <taxon>Spermatophyta</taxon>
        <taxon>Magnoliopsida</taxon>
        <taxon>Liliopsida</taxon>
        <taxon>Dioscoreales</taxon>
        <taxon>Dioscoreaceae</taxon>
        <taxon>Dioscorea</taxon>
    </lineage>
</organism>
<keyword evidence="5" id="KW-0808">Transferase</keyword>
<comment type="similarity">
    <text evidence="13">Belongs to the RING-type zinc finger family. ATL subfamily.</text>
</comment>
<evidence type="ECO:0000256" key="13">
    <source>
        <dbReference type="ARBA" id="ARBA00024209"/>
    </source>
</evidence>
<dbReference type="Proteomes" id="UP001085076">
    <property type="component" value="Miscellaneous, Linkage group lg01"/>
</dbReference>
<dbReference type="FunFam" id="3.30.40.10:FF:000187">
    <property type="entry name" value="E3 ubiquitin-protein ligase ATL6"/>
    <property type="match status" value="1"/>
</dbReference>
<keyword evidence="7" id="KW-0479">Metal-binding</keyword>
<keyword evidence="9" id="KW-0833">Ubl conjugation pathway</keyword>
<dbReference type="PROSITE" id="PS50089">
    <property type="entry name" value="ZF_RING_2"/>
    <property type="match status" value="1"/>
</dbReference>
<evidence type="ECO:0000256" key="5">
    <source>
        <dbReference type="ARBA" id="ARBA00022679"/>
    </source>
</evidence>
<reference evidence="18" key="2">
    <citation type="journal article" date="2022" name="Hortic Res">
        <title>The genome of Dioscorea zingiberensis sheds light on the biosynthesis, origin and evolution of the medicinally important diosgenin saponins.</title>
        <authorList>
            <person name="Li Y."/>
            <person name="Tan C."/>
            <person name="Li Z."/>
            <person name="Guo J."/>
            <person name="Li S."/>
            <person name="Chen X."/>
            <person name="Wang C."/>
            <person name="Dai X."/>
            <person name="Yang H."/>
            <person name="Song W."/>
            <person name="Hou L."/>
            <person name="Xu J."/>
            <person name="Tong Z."/>
            <person name="Xu A."/>
            <person name="Yuan X."/>
            <person name="Wang W."/>
            <person name="Yang Q."/>
            <person name="Chen L."/>
            <person name="Sun Z."/>
            <person name="Wang K."/>
            <person name="Pan B."/>
            <person name="Chen J."/>
            <person name="Bao Y."/>
            <person name="Liu F."/>
            <person name="Qi X."/>
            <person name="Gang D.R."/>
            <person name="Wen J."/>
            <person name="Li J."/>
        </authorList>
    </citation>
    <scope>NUCLEOTIDE SEQUENCE</scope>
    <source>
        <strain evidence="18">Dzin_1.0</strain>
    </source>
</reference>
<dbReference type="SMART" id="SM00184">
    <property type="entry name" value="RING"/>
    <property type="match status" value="1"/>
</dbReference>
<accession>A0A9D5D930</accession>
<comment type="subcellular location">
    <subcellularLocation>
        <location evidence="2">Membrane</location>
        <topology evidence="2">Single-pass membrane protein</topology>
    </subcellularLocation>
</comment>
<name>A0A9D5D930_9LILI</name>